<name>A0ABT8KAU4_9MICO</name>
<gene>
    <name evidence="1" type="ORF">P5G50_08920</name>
</gene>
<dbReference type="RefSeq" id="WP_301210837.1">
    <property type="nucleotide sequence ID" value="NZ_JAROCF010000001.1"/>
</dbReference>
<proteinExistence type="predicted"/>
<sequence>MNLLYPRLPRSAAERLYETAEDLSAATEHSAQIFAPVGGRRATPTDVAKVSDAVRAEATACGFPASLEPAKRIEFDRRVARVLVEVMDLSWSEAAATEIWSFLALVALPDVTRWRFGTGNPERWIASDLTRHIWARAWWRGTVFQQRPDLLDVLSESDLNQVLERRVIGGDPRLVIGIADALVRTNAQLPGHRRDLIRNAAARLRRRLAFIDARALDDTGVTWLCQEMLNESAAWVVEAPQELGEEDVA</sequence>
<keyword evidence="2" id="KW-1185">Reference proteome</keyword>
<reference evidence="1" key="1">
    <citation type="submission" date="2023-06" db="EMBL/GenBank/DDBJ databases">
        <title>MT1 and MT2 Draft Genomes of Novel Species.</title>
        <authorList>
            <person name="Venkateswaran K."/>
        </authorList>
    </citation>
    <scope>NUCLEOTIDE SEQUENCE</scope>
    <source>
        <strain evidence="1">F6_8S_P_1B</strain>
    </source>
</reference>
<organism evidence="1 2">
    <name type="scientific">Leifsonia williamsii</name>
    <dbReference type="NCBI Taxonomy" id="3035919"/>
    <lineage>
        <taxon>Bacteria</taxon>
        <taxon>Bacillati</taxon>
        <taxon>Actinomycetota</taxon>
        <taxon>Actinomycetes</taxon>
        <taxon>Micrococcales</taxon>
        <taxon>Microbacteriaceae</taxon>
        <taxon>Leifsonia</taxon>
    </lineage>
</organism>
<dbReference type="Pfam" id="PF19866">
    <property type="entry name" value="DUF6339"/>
    <property type="match status" value="1"/>
</dbReference>
<accession>A0ABT8KAU4</accession>
<evidence type="ECO:0000313" key="2">
    <source>
        <dbReference type="Proteomes" id="UP001174208"/>
    </source>
</evidence>
<dbReference type="InterPro" id="IPR045920">
    <property type="entry name" value="DUF6339"/>
</dbReference>
<comment type="caution">
    <text evidence="1">The sequence shown here is derived from an EMBL/GenBank/DDBJ whole genome shotgun (WGS) entry which is preliminary data.</text>
</comment>
<protein>
    <submittedName>
        <fullName evidence="1">Uncharacterized protein</fullName>
    </submittedName>
</protein>
<dbReference type="EMBL" id="JAROCF010000001">
    <property type="protein sequence ID" value="MDN4614573.1"/>
    <property type="molecule type" value="Genomic_DNA"/>
</dbReference>
<dbReference type="Proteomes" id="UP001174208">
    <property type="component" value="Unassembled WGS sequence"/>
</dbReference>
<evidence type="ECO:0000313" key="1">
    <source>
        <dbReference type="EMBL" id="MDN4614573.1"/>
    </source>
</evidence>